<dbReference type="PROSITE" id="PS50893">
    <property type="entry name" value="ABC_TRANSPORTER_2"/>
    <property type="match status" value="1"/>
</dbReference>
<dbReference type="PANTHER" id="PTHR45772:SF4">
    <property type="entry name" value="ABC TRANSPORTER ATP-BINDING PROTEIN"/>
    <property type="match status" value="1"/>
</dbReference>
<proteinExistence type="predicted"/>
<keyword evidence="3" id="KW-0067">ATP-binding</keyword>
<dbReference type="GO" id="GO:0016887">
    <property type="term" value="F:ATP hydrolysis activity"/>
    <property type="evidence" value="ECO:0007669"/>
    <property type="project" value="InterPro"/>
</dbReference>
<dbReference type="PANTHER" id="PTHR45772">
    <property type="entry name" value="CONSERVED COMPONENT OF ABC TRANSPORTER FOR NATURAL AMINO ACIDS-RELATED"/>
    <property type="match status" value="1"/>
</dbReference>
<dbReference type="InterPro" id="IPR032823">
    <property type="entry name" value="BCA_ABC_TP_C"/>
</dbReference>
<evidence type="ECO:0000256" key="3">
    <source>
        <dbReference type="ARBA" id="ARBA00022840"/>
    </source>
</evidence>
<dbReference type="InterPro" id="IPR003593">
    <property type="entry name" value="AAA+_ATPase"/>
</dbReference>
<dbReference type="InterPro" id="IPR027417">
    <property type="entry name" value="P-loop_NTPase"/>
</dbReference>
<accession>F7J923</accession>
<sequence>MNDLGLLQVEGISRHFGDLKAVSNVSFEVEEKQIVSVIGPNGAGKSTLLNLITQVLPLSSGRVMFKDTDLASRRTHELVGMGIARTFQNIRLFSIHKMNVLENVMLGLHHQYDHGLFSAGIGLRKARSNEKQMEERTFEILALLRIEPFAYTPVTELPFGIQRLVELGRALAAKPSLLILDEPAAGLNDMETEVLSDLILNIKKEGVSILLVEHHMGLVMNISDKIVVLNYGQKLVEGSPADVQNDPQVIEAYLGKEKAHAGA</sequence>
<reference evidence="5" key="1">
    <citation type="journal article" date="2012" name="Microbes Environ.">
        <title>Isolation and Functional Gene Analyses of Aromatic-Hydrocarbon-Degrading Bacteria from a Polychlorinated-Dioxin-Dechlorinating Process.</title>
        <authorList>
            <person name="Kaiya S."/>
            <person name="Utsunomiya S."/>
            <person name="Suzuki S."/>
            <person name="Yoshida N."/>
            <person name="Futamata H."/>
            <person name="Yamada T."/>
            <person name="Hiraishi A."/>
        </authorList>
    </citation>
    <scope>NUCLEOTIDE SEQUENCE</scope>
    <source>
        <strain evidence="5">TSY30</strain>
    </source>
</reference>
<evidence type="ECO:0000313" key="5">
    <source>
        <dbReference type="EMBL" id="BAK48597.1"/>
    </source>
</evidence>
<keyword evidence="1" id="KW-0813">Transport</keyword>
<dbReference type="GO" id="GO:0005886">
    <property type="term" value="C:plasma membrane"/>
    <property type="evidence" value="ECO:0007669"/>
    <property type="project" value="TreeGrafter"/>
</dbReference>
<dbReference type="Pfam" id="PF00005">
    <property type="entry name" value="ABC_tran"/>
    <property type="match status" value="1"/>
</dbReference>
<dbReference type="GO" id="GO:0005524">
    <property type="term" value="F:ATP binding"/>
    <property type="evidence" value="ECO:0007669"/>
    <property type="project" value="UniProtKB-KW"/>
</dbReference>
<dbReference type="AlphaFoldDB" id="F7J923"/>
<name>F7J923_9BACL</name>
<feature type="domain" description="ABC transporter" evidence="4">
    <location>
        <begin position="7"/>
        <end position="256"/>
    </location>
</feature>
<organism evidence="5">
    <name type="scientific">Paenibacillus sp. TSY30</name>
    <dbReference type="NCBI Taxonomy" id="1051546"/>
    <lineage>
        <taxon>Bacteria</taxon>
        <taxon>Bacillati</taxon>
        <taxon>Bacillota</taxon>
        <taxon>Bacilli</taxon>
        <taxon>Bacillales</taxon>
        <taxon>Paenibacillaceae</taxon>
        <taxon>Paenibacillus</taxon>
    </lineage>
</organism>
<keyword evidence="2" id="KW-0547">Nucleotide-binding</keyword>
<evidence type="ECO:0000259" key="4">
    <source>
        <dbReference type="PROSITE" id="PS50893"/>
    </source>
</evidence>
<dbReference type="CDD" id="cd03219">
    <property type="entry name" value="ABC_Mj1267_LivG_branched"/>
    <property type="match status" value="1"/>
</dbReference>
<dbReference type="Pfam" id="PF12399">
    <property type="entry name" value="BCA_ABC_TP_C"/>
    <property type="match status" value="1"/>
</dbReference>
<evidence type="ECO:0000256" key="1">
    <source>
        <dbReference type="ARBA" id="ARBA00022448"/>
    </source>
</evidence>
<dbReference type="SMART" id="SM00382">
    <property type="entry name" value="AAA"/>
    <property type="match status" value="1"/>
</dbReference>
<dbReference type="SUPFAM" id="SSF52540">
    <property type="entry name" value="P-loop containing nucleoside triphosphate hydrolases"/>
    <property type="match status" value="1"/>
</dbReference>
<protein>
    <submittedName>
        <fullName evidence="5">Putative ABC transporter related protein</fullName>
    </submittedName>
</protein>
<dbReference type="Gene3D" id="3.40.50.300">
    <property type="entry name" value="P-loop containing nucleotide triphosphate hydrolases"/>
    <property type="match status" value="1"/>
</dbReference>
<dbReference type="EMBL" id="AB642258">
    <property type="protein sequence ID" value="BAK48597.1"/>
    <property type="molecule type" value="Genomic_DNA"/>
</dbReference>
<dbReference type="FunFam" id="3.40.50.300:FF:000421">
    <property type="entry name" value="Branched-chain amino acid ABC transporter ATP-binding protein"/>
    <property type="match status" value="1"/>
</dbReference>
<evidence type="ECO:0000256" key="2">
    <source>
        <dbReference type="ARBA" id="ARBA00022741"/>
    </source>
</evidence>
<dbReference type="InterPro" id="IPR051120">
    <property type="entry name" value="ABC_AA/LPS_Transport"/>
</dbReference>
<dbReference type="InterPro" id="IPR003439">
    <property type="entry name" value="ABC_transporter-like_ATP-bd"/>
</dbReference>